<evidence type="ECO:0008006" key="3">
    <source>
        <dbReference type="Google" id="ProtNLM"/>
    </source>
</evidence>
<evidence type="ECO:0000313" key="1">
    <source>
        <dbReference type="EMBL" id="MDQ0751060.1"/>
    </source>
</evidence>
<evidence type="ECO:0000313" key="2">
    <source>
        <dbReference type="Proteomes" id="UP001232755"/>
    </source>
</evidence>
<sequence length="89" mass="10144">MPLRRRAEGEYRDVPVAPFVGQEIDDHLSRWEPVPVAFTELRGRRRRLEVFFAPRQRGKGVMPTASTYGYHFRKASVSAGLVDVDGKAE</sequence>
<accession>A0ABU0QVL7</accession>
<dbReference type="Proteomes" id="UP001232755">
    <property type="component" value="Unassembled WGS sequence"/>
</dbReference>
<protein>
    <recommendedName>
        <fullName evidence="3">Transposase</fullName>
    </recommendedName>
</protein>
<dbReference type="EMBL" id="JAUSYP010000001">
    <property type="protein sequence ID" value="MDQ0751060.1"/>
    <property type="molecule type" value="Genomic_DNA"/>
</dbReference>
<comment type="caution">
    <text evidence="1">The sequence shown here is derived from an EMBL/GenBank/DDBJ whole genome shotgun (WGS) entry which is preliminary data.</text>
</comment>
<keyword evidence="2" id="KW-1185">Reference proteome</keyword>
<organism evidence="1 2">
    <name type="scientific">Streptomyces africanus</name>
    <dbReference type="NCBI Taxonomy" id="231024"/>
    <lineage>
        <taxon>Bacteria</taxon>
        <taxon>Bacillati</taxon>
        <taxon>Actinomycetota</taxon>
        <taxon>Actinomycetes</taxon>
        <taxon>Kitasatosporales</taxon>
        <taxon>Streptomycetaceae</taxon>
        <taxon>Streptomyces</taxon>
    </lineage>
</organism>
<name>A0ABU0QVL7_9ACTN</name>
<proteinExistence type="predicted"/>
<reference evidence="1 2" key="1">
    <citation type="submission" date="2023-07" db="EMBL/GenBank/DDBJ databases">
        <title>Comparative genomics of wheat-associated soil bacteria to identify genetic determinants of phenazine resistance.</title>
        <authorList>
            <person name="Mouncey N."/>
        </authorList>
    </citation>
    <scope>NUCLEOTIDE SEQUENCE [LARGE SCALE GENOMIC DNA]</scope>
    <source>
        <strain evidence="1 2">B3I12</strain>
    </source>
</reference>
<gene>
    <name evidence="1" type="ORF">QF034_005291</name>
</gene>